<accession>A0ABU0UM53</accession>
<keyword evidence="3" id="KW-1185">Reference proteome</keyword>
<comment type="caution">
    <text evidence="2">The sequence shown here is derived from an EMBL/GenBank/DDBJ whole genome shotgun (WGS) entry which is preliminary data.</text>
</comment>
<dbReference type="SUPFAM" id="SSF52540">
    <property type="entry name" value="P-loop containing nucleoside triphosphate hydrolases"/>
    <property type="match status" value="1"/>
</dbReference>
<evidence type="ECO:0000259" key="1">
    <source>
        <dbReference type="Pfam" id="PF00004"/>
    </source>
</evidence>
<keyword evidence="2" id="KW-0808">Transferase</keyword>
<dbReference type="InterPro" id="IPR027417">
    <property type="entry name" value="P-loop_NTPase"/>
</dbReference>
<dbReference type="GO" id="GO:0016301">
    <property type="term" value="F:kinase activity"/>
    <property type="evidence" value="ECO:0007669"/>
    <property type="project" value="UniProtKB-KW"/>
</dbReference>
<protein>
    <submittedName>
        <fullName evidence="2">Adenylate kinase family enzyme</fullName>
    </submittedName>
</protein>
<evidence type="ECO:0000313" key="3">
    <source>
        <dbReference type="Proteomes" id="UP001224781"/>
    </source>
</evidence>
<evidence type="ECO:0000313" key="2">
    <source>
        <dbReference type="EMBL" id="MDQ1186046.1"/>
    </source>
</evidence>
<gene>
    <name evidence="2" type="ORF">QE408_003189</name>
</gene>
<proteinExistence type="predicted"/>
<sequence>MPNYIGDIEDAARLLVNASRALVVGSSGAGKTTLARQVAHHLEAEYFSIDRDVRWLPNWTQRDRAEQHRIIKDIIARERWVLDGSNPSTFDLRLPRTDIVIWMRVPRLACLAGIARRVMRNYGRVRPDMADGCPEPLPDLEFLTYVWTFEKRHAPLFERNFDLYGPEVPIFQVKSRHEADRLLDLMRSAP</sequence>
<organism evidence="2 3">
    <name type="scientific">Agrobacterium larrymoorei</name>
    <dbReference type="NCBI Taxonomy" id="160699"/>
    <lineage>
        <taxon>Bacteria</taxon>
        <taxon>Pseudomonadati</taxon>
        <taxon>Pseudomonadota</taxon>
        <taxon>Alphaproteobacteria</taxon>
        <taxon>Hyphomicrobiales</taxon>
        <taxon>Rhizobiaceae</taxon>
        <taxon>Rhizobium/Agrobacterium group</taxon>
        <taxon>Agrobacterium</taxon>
    </lineage>
</organism>
<name>A0ABU0UM53_9HYPH</name>
<dbReference type="InterPro" id="IPR052922">
    <property type="entry name" value="Cytidylate_Kinase-2"/>
</dbReference>
<reference evidence="2 3" key="1">
    <citation type="submission" date="2023-07" db="EMBL/GenBank/DDBJ databases">
        <title>Functional and genomic diversity of the sorghum phyllosphere microbiome.</title>
        <authorList>
            <person name="Shade A."/>
        </authorList>
    </citation>
    <scope>NUCLEOTIDE SEQUENCE [LARGE SCALE GENOMIC DNA]</scope>
    <source>
        <strain evidence="2 3">SORGH_AS_1126</strain>
    </source>
</reference>
<dbReference type="RefSeq" id="WP_306932783.1">
    <property type="nucleotide sequence ID" value="NZ_JAUTBL010000002.1"/>
</dbReference>
<dbReference type="PANTHER" id="PTHR37816">
    <property type="entry name" value="YALI0E33011P"/>
    <property type="match status" value="1"/>
</dbReference>
<feature type="domain" description="ATPase AAA-type core" evidence="1">
    <location>
        <begin position="22"/>
        <end position="51"/>
    </location>
</feature>
<keyword evidence="2" id="KW-0418">Kinase</keyword>
<dbReference type="Gene3D" id="3.40.50.300">
    <property type="entry name" value="P-loop containing nucleotide triphosphate hydrolases"/>
    <property type="match status" value="1"/>
</dbReference>
<dbReference type="Proteomes" id="UP001224781">
    <property type="component" value="Unassembled WGS sequence"/>
</dbReference>
<dbReference type="EMBL" id="JAUTBL010000002">
    <property type="protein sequence ID" value="MDQ1186046.1"/>
    <property type="molecule type" value="Genomic_DNA"/>
</dbReference>
<dbReference type="PANTHER" id="PTHR37816:SF2">
    <property type="entry name" value="DNA TOPOLOGY MODULATION PROTEIN FLAR-RELATED PROTEIN"/>
    <property type="match status" value="1"/>
</dbReference>
<dbReference type="Pfam" id="PF00004">
    <property type="entry name" value="AAA"/>
    <property type="match status" value="1"/>
</dbReference>
<dbReference type="InterPro" id="IPR003959">
    <property type="entry name" value="ATPase_AAA_core"/>
</dbReference>